<comment type="caution">
    <text evidence="1">The sequence shown here is derived from an EMBL/GenBank/DDBJ whole genome shotgun (WGS) entry which is preliminary data.</text>
</comment>
<dbReference type="AlphaFoldDB" id="A0A414QJT7"/>
<sequence length="304" mass="35191">MNLHHDKEAFKELIIGAANELAIPGNIIEKDYYVTITLKSLSDKLEDMVFKGGTSLTKCYQLLDRFSEDIDLSYTAESGVPGDSRKRQLKKAVLSTMNEIDLDITNLDETRSRRNYNCYRAAYSSMYGQSDILKPELVVETYVALLPFPTARRMVDNYIYRFLRKINRLDLAEKYDLLPFEITTQTIERTLVDKIFAICDYYMQGKAERHSRHLYDIFKIMEKVQITDELAALISEVRKQRSTLAVCPSAKENVCVTDILYEIIEKETYKKDYEEITLGLLFVPETYDTVIQSIKKIADSGIWN</sequence>
<dbReference type="Pfam" id="PF08843">
    <property type="entry name" value="AbiEii"/>
    <property type="match status" value="1"/>
</dbReference>
<reference evidence="1 2" key="1">
    <citation type="submission" date="2018-08" db="EMBL/GenBank/DDBJ databases">
        <title>A genome reference for cultivated species of the human gut microbiota.</title>
        <authorList>
            <person name="Zou Y."/>
            <person name="Xue W."/>
            <person name="Luo G."/>
        </authorList>
    </citation>
    <scope>NUCLEOTIDE SEQUENCE [LARGE SCALE GENOMIC DNA]</scope>
    <source>
        <strain evidence="1 2">AM23-23AC</strain>
    </source>
</reference>
<organism evidence="1 2">
    <name type="scientific">Roseburia inulinivorans</name>
    <dbReference type="NCBI Taxonomy" id="360807"/>
    <lineage>
        <taxon>Bacteria</taxon>
        <taxon>Bacillati</taxon>
        <taxon>Bacillota</taxon>
        <taxon>Clostridia</taxon>
        <taxon>Lachnospirales</taxon>
        <taxon>Lachnospiraceae</taxon>
        <taxon>Roseburia</taxon>
    </lineage>
</organism>
<dbReference type="Gene3D" id="3.10.450.620">
    <property type="entry name" value="JHP933, nucleotidyltransferase-like core domain"/>
    <property type="match status" value="1"/>
</dbReference>
<proteinExistence type="predicted"/>
<accession>A0A414QJT7</accession>
<dbReference type="GO" id="GO:0016740">
    <property type="term" value="F:transferase activity"/>
    <property type="evidence" value="ECO:0007669"/>
    <property type="project" value="UniProtKB-KW"/>
</dbReference>
<gene>
    <name evidence="1" type="ORF">DW654_16605</name>
</gene>
<dbReference type="InterPro" id="IPR014942">
    <property type="entry name" value="AbiEii"/>
</dbReference>
<protein>
    <submittedName>
        <fullName evidence="1">Nucleotidyl transferase AbiEii/AbiGii toxin family protein</fullName>
    </submittedName>
</protein>
<keyword evidence="1" id="KW-0808">Transferase</keyword>
<evidence type="ECO:0000313" key="1">
    <source>
        <dbReference type="EMBL" id="RHF81058.1"/>
    </source>
</evidence>
<name>A0A414QJT7_9FIRM</name>
<dbReference type="Proteomes" id="UP000283701">
    <property type="component" value="Unassembled WGS sequence"/>
</dbReference>
<dbReference type="EMBL" id="QRHP01000033">
    <property type="protein sequence ID" value="RHF81058.1"/>
    <property type="molecule type" value="Genomic_DNA"/>
</dbReference>
<evidence type="ECO:0000313" key="2">
    <source>
        <dbReference type="Proteomes" id="UP000283701"/>
    </source>
</evidence>
<dbReference type="RefSeq" id="WP_118204091.1">
    <property type="nucleotide sequence ID" value="NZ_QRHP01000033.1"/>
</dbReference>